<proteinExistence type="predicted"/>
<comment type="caution">
    <text evidence="2">The sequence shown here is derived from an EMBL/GenBank/DDBJ whole genome shotgun (WGS) entry which is preliminary data.</text>
</comment>
<evidence type="ECO:0000313" key="3">
    <source>
        <dbReference type="Proteomes" id="UP001519654"/>
    </source>
</evidence>
<reference evidence="2 3" key="1">
    <citation type="submission" date="2021-06" db="EMBL/GenBank/DDBJ databases">
        <title>Actinoplanes lichenicola sp. nov., and Actinoplanes ovalisporus sp. nov., isolated from lichen in Thailand.</title>
        <authorList>
            <person name="Saeng-In P."/>
            <person name="Kanchanasin P."/>
            <person name="Yuki M."/>
            <person name="Kudo T."/>
            <person name="Ohkuma M."/>
            <person name="Phongsopitanun W."/>
            <person name="Tanasupawat S."/>
        </authorList>
    </citation>
    <scope>NUCLEOTIDE SEQUENCE [LARGE SCALE GENOMIC DNA]</scope>
    <source>
        <strain evidence="2 3">NBRC 110975</strain>
    </source>
</reference>
<name>A0ABS5YQ10_9ACTN</name>
<dbReference type="RefSeq" id="WP_215787736.1">
    <property type="nucleotide sequence ID" value="NZ_JAHKKG010000004.1"/>
</dbReference>
<dbReference type="EMBL" id="JAHKKG010000004">
    <property type="protein sequence ID" value="MBU2664803.1"/>
    <property type="molecule type" value="Genomic_DNA"/>
</dbReference>
<evidence type="ECO:0000256" key="1">
    <source>
        <dbReference type="SAM" id="Phobius"/>
    </source>
</evidence>
<evidence type="ECO:0000313" key="2">
    <source>
        <dbReference type="EMBL" id="MBU2664803.1"/>
    </source>
</evidence>
<accession>A0ABS5YQ10</accession>
<keyword evidence="3" id="KW-1185">Reference proteome</keyword>
<dbReference type="Proteomes" id="UP001519654">
    <property type="component" value="Unassembled WGS sequence"/>
</dbReference>
<sequence>MFSQAQYEAVIQEIDSGMTTFQAKLGEVVPTANAAMSSPFIPPPVAQGFKWIAEQTVKIGTEILEWFKDLLKGVAAPVYLFIDAWHWMEIKGVANGVSTDLSGAALVVDDSDWSGKARDAYLSVAGAHSAAAARVGSIANGTSVNLMVSATAGLAFYTTLAAVLAKLISALVVSIAAMGSGIFSGPGIALFLEEAGVNTALIWGAVATLGTFLGSQATALITLHGEAVDPTSFPNGAWPRTDTGLYSDATVKDGDADWSLKGA</sequence>
<organism evidence="2 3">
    <name type="scientific">Paractinoplanes bogorensis</name>
    <dbReference type="NCBI Taxonomy" id="1610840"/>
    <lineage>
        <taxon>Bacteria</taxon>
        <taxon>Bacillati</taxon>
        <taxon>Actinomycetota</taxon>
        <taxon>Actinomycetes</taxon>
        <taxon>Micromonosporales</taxon>
        <taxon>Micromonosporaceae</taxon>
        <taxon>Paractinoplanes</taxon>
    </lineage>
</organism>
<feature type="transmembrane region" description="Helical" evidence="1">
    <location>
        <begin position="144"/>
        <end position="165"/>
    </location>
</feature>
<protein>
    <submittedName>
        <fullName evidence="2">Uncharacterized protein</fullName>
    </submittedName>
</protein>
<keyword evidence="1" id="KW-0812">Transmembrane</keyword>
<gene>
    <name evidence="2" type="ORF">KOI35_14975</name>
</gene>
<keyword evidence="1" id="KW-1133">Transmembrane helix</keyword>
<keyword evidence="1" id="KW-0472">Membrane</keyword>
<feature type="transmembrane region" description="Helical" evidence="1">
    <location>
        <begin position="171"/>
        <end position="192"/>
    </location>
</feature>